<name>W4Q9R4_9BACI</name>
<dbReference type="Proteomes" id="UP000018895">
    <property type="component" value="Unassembled WGS sequence"/>
</dbReference>
<dbReference type="InterPro" id="IPR013320">
    <property type="entry name" value="ConA-like_dom_sf"/>
</dbReference>
<evidence type="ECO:0000256" key="2">
    <source>
        <dbReference type="ARBA" id="ARBA00012758"/>
    </source>
</evidence>
<keyword evidence="10" id="KW-1185">Reference proteome</keyword>
<dbReference type="RefSeq" id="WP_052015430.1">
    <property type="nucleotide sequence ID" value="NZ_BAUU01000001.1"/>
</dbReference>
<organism evidence="9 10">
    <name type="scientific">Halalkalibacter hemicellulosilyticusJCM 9152</name>
    <dbReference type="NCBI Taxonomy" id="1236971"/>
    <lineage>
        <taxon>Bacteria</taxon>
        <taxon>Bacillati</taxon>
        <taxon>Bacillota</taxon>
        <taxon>Bacilli</taxon>
        <taxon>Bacillales</taxon>
        <taxon>Bacillaceae</taxon>
        <taxon>Halalkalibacter</taxon>
    </lineage>
</organism>
<dbReference type="Pfam" id="PF08244">
    <property type="entry name" value="Glyco_hydro_32C"/>
    <property type="match status" value="1"/>
</dbReference>
<evidence type="ECO:0000256" key="6">
    <source>
        <dbReference type="ARBA" id="ARBA00023295"/>
    </source>
</evidence>
<dbReference type="Pfam" id="PF00251">
    <property type="entry name" value="Glyco_hydro_32N"/>
    <property type="match status" value="1"/>
</dbReference>
<accession>W4Q9R4</accession>
<dbReference type="EMBL" id="BAUU01000001">
    <property type="protein sequence ID" value="GAE28796.1"/>
    <property type="molecule type" value="Genomic_DNA"/>
</dbReference>
<dbReference type="CDD" id="cd08996">
    <property type="entry name" value="GH32_FFase"/>
    <property type="match status" value="1"/>
</dbReference>
<dbReference type="SMART" id="SM00640">
    <property type="entry name" value="Glyco_32"/>
    <property type="match status" value="1"/>
</dbReference>
<dbReference type="InterPro" id="IPR051214">
    <property type="entry name" value="GH32_Enzymes"/>
</dbReference>
<keyword evidence="3" id="KW-0732">Signal</keyword>
<dbReference type="OrthoDB" id="9759709at2"/>
<dbReference type="GO" id="GO:0005975">
    <property type="term" value="P:carbohydrate metabolic process"/>
    <property type="evidence" value="ECO:0007669"/>
    <property type="project" value="InterPro"/>
</dbReference>
<dbReference type="InterPro" id="IPR023296">
    <property type="entry name" value="Glyco_hydro_beta-prop_sf"/>
</dbReference>
<dbReference type="SUPFAM" id="SSF75005">
    <property type="entry name" value="Arabinanase/levansucrase/invertase"/>
    <property type="match status" value="1"/>
</dbReference>
<evidence type="ECO:0000313" key="10">
    <source>
        <dbReference type="Proteomes" id="UP000018895"/>
    </source>
</evidence>
<dbReference type="Gene3D" id="2.115.10.20">
    <property type="entry name" value="Glycosyl hydrolase domain, family 43"/>
    <property type="match status" value="1"/>
</dbReference>
<comment type="similarity">
    <text evidence="1 7">Belongs to the glycosyl hydrolase 32 family.</text>
</comment>
<feature type="domain" description="LamG-like jellyroll fold" evidence="8">
    <location>
        <begin position="82"/>
        <end position="231"/>
    </location>
</feature>
<evidence type="ECO:0000256" key="7">
    <source>
        <dbReference type="RuleBase" id="RU362110"/>
    </source>
</evidence>
<dbReference type="SUPFAM" id="SSF49899">
    <property type="entry name" value="Concanavalin A-like lectins/glucanases"/>
    <property type="match status" value="2"/>
</dbReference>
<proteinExistence type="inferred from homology"/>
<dbReference type="Gene3D" id="2.60.120.560">
    <property type="entry name" value="Exo-inulinase, domain 1"/>
    <property type="match status" value="1"/>
</dbReference>
<keyword evidence="5" id="KW-1015">Disulfide bond</keyword>
<comment type="caution">
    <text evidence="9">The sequence shown here is derived from an EMBL/GenBank/DDBJ whole genome shotgun (WGS) entry which is preliminary data.</text>
</comment>
<dbReference type="Gene3D" id="2.60.120.200">
    <property type="match status" value="1"/>
</dbReference>
<dbReference type="PANTHER" id="PTHR43101">
    <property type="entry name" value="BETA-FRUCTOSIDASE"/>
    <property type="match status" value="1"/>
</dbReference>
<keyword evidence="6 7" id="KW-0326">Glycosidase</keyword>
<evidence type="ECO:0000313" key="9">
    <source>
        <dbReference type="EMBL" id="GAE28796.1"/>
    </source>
</evidence>
<evidence type="ECO:0000256" key="3">
    <source>
        <dbReference type="ARBA" id="ARBA00022729"/>
    </source>
</evidence>
<protein>
    <recommendedName>
        <fullName evidence="2">beta-fructofuranosidase</fullName>
        <ecNumber evidence="2">3.2.1.26</ecNumber>
    </recommendedName>
</protein>
<dbReference type="EC" id="3.2.1.26" evidence="2"/>
<keyword evidence="4 7" id="KW-0378">Hydrolase</keyword>
<dbReference type="AlphaFoldDB" id="W4Q9R4"/>
<dbReference type="Pfam" id="PF13385">
    <property type="entry name" value="Laminin_G_3"/>
    <property type="match status" value="1"/>
</dbReference>
<dbReference type="InterPro" id="IPR006558">
    <property type="entry name" value="LamG-like"/>
</dbReference>
<dbReference type="GO" id="GO:0004564">
    <property type="term" value="F:beta-fructofuranosidase activity"/>
    <property type="evidence" value="ECO:0007669"/>
    <property type="project" value="UniProtKB-EC"/>
</dbReference>
<dbReference type="InterPro" id="IPR001362">
    <property type="entry name" value="Glyco_hydro_32"/>
</dbReference>
<evidence type="ECO:0000259" key="8">
    <source>
        <dbReference type="SMART" id="SM00560"/>
    </source>
</evidence>
<evidence type="ECO:0000256" key="1">
    <source>
        <dbReference type="ARBA" id="ARBA00009902"/>
    </source>
</evidence>
<sequence>MEMSTKLSNTLIAQWSFEDEGKFTIDTIGGTKDSIHYVFHDALFQPSRNIKRRKGIKGKALWFDGFSTYVQRKKEHVSLNKEELSVSMWVAPYSFGGLDHDNVAALMSQNDQSKKRGFLLGIKQYGYLTFQLGLEKNWEELLVDQSTLAKNKWTYVVATYHAPSGEMIIYENGKKSRAKKVEAGQSLLLASEDLLIGKPNEPHMIEETFALGMFCGLLDEVCLFSKALSEQEVLATYHAYLGERDGKPPSIDVENLVIDRQEFILDRHRPQYHLSPPGHWMNEPHAPFFYKGKFHLFYQHNPQGPYWGNIHWGHWVSEDMIHWQDLPIALSPESESLDPDGVWSGCAHYDDNGLPVLFFTAGNHQYIPNQMIGLARCTTDDNGNSNLEKWEKYGRPILSQPKGYELDDDGFRDPFVWKEGDTWYQLVGSGIKGRGGTALLFESKNLLHWEHRGPLYISDYEKFPYLGKIWELPILLPLGQDSHGQEKHLFIISPVDGDADVEVYYWVGEWNLQSGQFIPDFEEPHLFDVGDFHFTGPSAMIDPTTKRIILFTIAQGERPLEYEYASGWAHNGGLPISVFLGEDDRIRFKPIDEVESLRESKLVDLKDITLEHANETLQFIEGEMLEIVIRIKELSSEHVGLYFRQSKDRVEETLLYYDHVVDQLIVDRTKTTLDKKEWTTGIQGGKVGINQKQPIQLRIFLDKSMVEAYINDLKSLTTRVYPTREDAAGISIMGEESQIIESVQVWKMKSIYM</sequence>
<dbReference type="SMART" id="SM00560">
    <property type="entry name" value="LamGL"/>
    <property type="match status" value="1"/>
</dbReference>
<reference evidence="9" key="1">
    <citation type="journal article" date="2014" name="Genome Announc.">
        <title>Draft Genome Sequences of Three Alkaliphilic Bacillus Strains, Bacillus wakoensis JCM 9140T, Bacillus akibai JCM 9157T, and Bacillus hemicellulosilyticus JCM 9152T.</title>
        <authorList>
            <person name="Yuki M."/>
            <person name="Oshima K."/>
            <person name="Suda W."/>
            <person name="Oshida Y."/>
            <person name="Kitamura K."/>
            <person name="Iida T."/>
            <person name="Hattori M."/>
            <person name="Ohkuma M."/>
        </authorList>
    </citation>
    <scope>NUCLEOTIDE SEQUENCE [LARGE SCALE GENOMIC DNA]</scope>
    <source>
        <strain evidence="9">JCM 9152</strain>
    </source>
</reference>
<dbReference type="InterPro" id="IPR013148">
    <property type="entry name" value="Glyco_hydro_32_N"/>
</dbReference>
<evidence type="ECO:0000256" key="4">
    <source>
        <dbReference type="ARBA" id="ARBA00022801"/>
    </source>
</evidence>
<dbReference type="STRING" id="1236971.JCM9152_130"/>
<gene>
    <name evidence="9" type="ORF">JCM9152_130</name>
</gene>
<dbReference type="PANTHER" id="PTHR43101:SF1">
    <property type="entry name" value="BETA-FRUCTOSIDASE"/>
    <property type="match status" value="1"/>
</dbReference>
<dbReference type="InterPro" id="IPR013189">
    <property type="entry name" value="Glyco_hydro_32_C"/>
</dbReference>
<evidence type="ECO:0000256" key="5">
    <source>
        <dbReference type="ARBA" id="ARBA00023157"/>
    </source>
</evidence>